<reference evidence="1 2" key="1">
    <citation type="submission" date="2013-02" db="EMBL/GenBank/DDBJ databases">
        <title>The Genome Sequence of Acinetobacter nosocomialis NIPH 386.</title>
        <authorList>
            <consortium name="The Broad Institute Genome Sequencing Platform"/>
            <consortium name="The Broad Institute Genome Sequencing Center for Infectious Disease"/>
            <person name="Cerqueira G."/>
            <person name="Feldgarden M."/>
            <person name="Courvalin P."/>
            <person name="Perichon B."/>
            <person name="Grillot-Courvalin C."/>
            <person name="Clermont D."/>
            <person name="Rocha E."/>
            <person name="Yoon E.-J."/>
            <person name="Nemec A."/>
            <person name="Walker B."/>
            <person name="Young S.K."/>
            <person name="Zeng Q."/>
            <person name="Gargeya S."/>
            <person name="Fitzgerald M."/>
            <person name="Haas B."/>
            <person name="Abouelleil A."/>
            <person name="Alvarado L."/>
            <person name="Arachchi H.M."/>
            <person name="Berlin A.M."/>
            <person name="Chapman S.B."/>
            <person name="Dewar J."/>
            <person name="Goldberg J."/>
            <person name="Griggs A."/>
            <person name="Gujja S."/>
            <person name="Hansen M."/>
            <person name="Howarth C."/>
            <person name="Imamovic A."/>
            <person name="Larimer J."/>
            <person name="McCowan C."/>
            <person name="Murphy C."/>
            <person name="Neiman D."/>
            <person name="Pearson M."/>
            <person name="Priest M."/>
            <person name="Roberts A."/>
            <person name="Saif S."/>
            <person name="Shea T."/>
            <person name="Sisk P."/>
            <person name="Sykes S."/>
            <person name="Wortman J."/>
            <person name="Nusbaum C."/>
            <person name="Birren B."/>
        </authorList>
    </citation>
    <scope>NUCLEOTIDE SEQUENCE [LARGE SCALE GENOMIC DNA]</scope>
    <source>
        <strain evidence="1 2">NIPH 386</strain>
    </source>
</reference>
<organism evidence="1 2">
    <name type="scientific">Acinetobacter nosocomialis NIPH 386</name>
    <dbReference type="NCBI Taxonomy" id="1217985"/>
    <lineage>
        <taxon>Bacteria</taxon>
        <taxon>Pseudomonadati</taxon>
        <taxon>Pseudomonadota</taxon>
        <taxon>Gammaproteobacteria</taxon>
        <taxon>Moraxellales</taxon>
        <taxon>Moraxellaceae</taxon>
        <taxon>Acinetobacter</taxon>
        <taxon>Acinetobacter calcoaceticus/baumannii complex</taxon>
    </lineage>
</organism>
<dbReference type="EMBL" id="APPP01000014">
    <property type="protein sequence ID" value="ENV39569.1"/>
    <property type="molecule type" value="Genomic_DNA"/>
</dbReference>
<dbReference type="AlphaFoldDB" id="A0AAV3IJ96"/>
<accession>A0AAV3IJ96</accession>
<evidence type="ECO:0000313" key="2">
    <source>
        <dbReference type="Proteomes" id="UP000013028"/>
    </source>
</evidence>
<sequence>MAKYLLVLFNFDPRSTYLNTEVGLVIESSQLQTQISVMLDQHLPQVAYQLKLNSQGEITWLDYQSNGQVIEYDKDPGTSRFQRTMIKAVSYLPIEWMM</sequence>
<evidence type="ECO:0000313" key="1">
    <source>
        <dbReference type="EMBL" id="ENV39569.1"/>
    </source>
</evidence>
<dbReference type="Proteomes" id="UP000013028">
    <property type="component" value="Unassembled WGS sequence"/>
</dbReference>
<name>A0AAV3IJ96_ACINO</name>
<comment type="caution">
    <text evidence="1">The sequence shown here is derived from an EMBL/GenBank/DDBJ whole genome shotgun (WGS) entry which is preliminary data.</text>
</comment>
<dbReference type="SUPFAM" id="SSF56024">
    <property type="entry name" value="Phospholipase D/nuclease"/>
    <property type="match status" value="1"/>
</dbReference>
<dbReference type="Gene3D" id="3.30.870.10">
    <property type="entry name" value="Endonuclease Chain A"/>
    <property type="match status" value="1"/>
</dbReference>
<proteinExistence type="predicted"/>
<protein>
    <submittedName>
        <fullName evidence="1">Uncharacterized protein</fullName>
    </submittedName>
</protein>
<gene>
    <name evidence="1" type="ORF">F958_02596</name>
</gene>